<dbReference type="SMART" id="SM00899">
    <property type="entry name" value="FeoA"/>
    <property type="match status" value="1"/>
</dbReference>
<evidence type="ECO:0000256" key="1">
    <source>
        <dbReference type="ARBA" id="ARBA00023004"/>
    </source>
</evidence>
<gene>
    <name evidence="3" type="ORF">ATZ36_08465</name>
</gene>
<sequence length="118" mass="13614">MTSNEVDMKCLKKIIKLIYGYWRERWVKAHFQKYKSFNNCLKYNGIAKLSDAAPGTYRFVVAYCDEKLAHRLLEMGFVPGEYLTVIENTGSKGSIMIKIKDSKIALSNEIADKILLRK</sequence>
<evidence type="ECO:0000259" key="2">
    <source>
        <dbReference type="SMART" id="SM00899"/>
    </source>
</evidence>
<dbReference type="EMBL" id="LNVX01000630">
    <property type="protein sequence ID" value="OEG69616.1"/>
    <property type="molecule type" value="Genomic_DNA"/>
</dbReference>
<reference evidence="3 4" key="1">
    <citation type="submission" date="2015-11" db="EMBL/GenBank/DDBJ databases">
        <title>Evidence for parallel genomic evolution in an endosymbiosis of termite gut flagellates.</title>
        <authorList>
            <person name="Zheng H."/>
        </authorList>
    </citation>
    <scope>NUCLEOTIDE SEQUENCE [LARGE SCALE GENOMIC DNA]</scope>
    <source>
        <strain evidence="3 4">CET450</strain>
    </source>
</reference>
<feature type="domain" description="Ferrous iron transporter FeoA-like" evidence="2">
    <location>
        <begin position="47"/>
        <end position="118"/>
    </location>
</feature>
<dbReference type="GO" id="GO:0046914">
    <property type="term" value="F:transition metal ion binding"/>
    <property type="evidence" value="ECO:0007669"/>
    <property type="project" value="InterPro"/>
</dbReference>
<dbReference type="Proteomes" id="UP000095237">
    <property type="component" value="Unassembled WGS sequence"/>
</dbReference>
<dbReference type="Gene3D" id="2.30.30.90">
    <property type="match status" value="1"/>
</dbReference>
<evidence type="ECO:0000313" key="3">
    <source>
        <dbReference type="EMBL" id="OEG69616.1"/>
    </source>
</evidence>
<dbReference type="Pfam" id="PF04023">
    <property type="entry name" value="FeoA"/>
    <property type="match status" value="1"/>
</dbReference>
<dbReference type="AlphaFoldDB" id="A0A1E5IGJ5"/>
<organism evidence="3 4">
    <name type="scientific">Endomicrobium trichonymphae</name>
    <dbReference type="NCBI Taxonomy" id="1408204"/>
    <lineage>
        <taxon>Bacteria</taxon>
        <taxon>Pseudomonadati</taxon>
        <taxon>Elusimicrobiota</taxon>
        <taxon>Endomicrobiia</taxon>
        <taxon>Endomicrobiales</taxon>
        <taxon>Endomicrobiaceae</taxon>
        <taxon>Candidatus Endomicrobiellum</taxon>
    </lineage>
</organism>
<name>A0A1E5IGJ5_ENDTX</name>
<dbReference type="InterPro" id="IPR038157">
    <property type="entry name" value="FeoA_core_dom"/>
</dbReference>
<protein>
    <recommendedName>
        <fullName evidence="2">Ferrous iron transporter FeoA-like domain-containing protein</fullName>
    </recommendedName>
</protein>
<accession>A0A1E5IGJ5</accession>
<proteinExistence type="predicted"/>
<dbReference type="InterPro" id="IPR008988">
    <property type="entry name" value="Transcriptional_repressor_C"/>
</dbReference>
<dbReference type="InterPro" id="IPR007167">
    <property type="entry name" value="Fe-transptr_FeoA-like"/>
</dbReference>
<keyword evidence="4" id="KW-1185">Reference proteome</keyword>
<comment type="caution">
    <text evidence="3">The sequence shown here is derived from an EMBL/GenBank/DDBJ whole genome shotgun (WGS) entry which is preliminary data.</text>
</comment>
<keyword evidence="1" id="KW-0408">Iron</keyword>
<evidence type="ECO:0000313" key="4">
    <source>
        <dbReference type="Proteomes" id="UP000095237"/>
    </source>
</evidence>
<dbReference type="SUPFAM" id="SSF50037">
    <property type="entry name" value="C-terminal domain of transcriptional repressors"/>
    <property type="match status" value="1"/>
</dbReference>